<dbReference type="InterPro" id="IPR043129">
    <property type="entry name" value="ATPase_NBD"/>
</dbReference>
<gene>
    <name evidence="4" type="ORF">MACJ_000745</name>
</gene>
<dbReference type="Pfam" id="PF03630">
    <property type="entry name" value="Fumble"/>
    <property type="match status" value="1"/>
</dbReference>
<organism evidence="4 5">
    <name type="scientific">Theileria orientalis</name>
    <dbReference type="NCBI Taxonomy" id="68886"/>
    <lineage>
        <taxon>Eukaryota</taxon>
        <taxon>Sar</taxon>
        <taxon>Alveolata</taxon>
        <taxon>Apicomplexa</taxon>
        <taxon>Aconoidasida</taxon>
        <taxon>Piroplasmida</taxon>
        <taxon>Theileriidae</taxon>
        <taxon>Theileria</taxon>
    </lineage>
</organism>
<dbReference type="PANTHER" id="PTHR12280">
    <property type="entry name" value="PANTOTHENATE KINASE"/>
    <property type="match status" value="1"/>
</dbReference>
<dbReference type="SUPFAM" id="SSF53067">
    <property type="entry name" value="Actin-like ATPase domain"/>
    <property type="match status" value="1"/>
</dbReference>
<evidence type="ECO:0000313" key="5">
    <source>
        <dbReference type="Proteomes" id="UP000244803"/>
    </source>
</evidence>
<dbReference type="PANTHER" id="PTHR12280:SF20">
    <property type="entry name" value="4'-PHOSPHOPANTETHEINE PHOSPHATASE"/>
    <property type="match status" value="1"/>
</dbReference>
<dbReference type="GO" id="GO:0005829">
    <property type="term" value="C:cytosol"/>
    <property type="evidence" value="ECO:0007669"/>
    <property type="project" value="TreeGrafter"/>
</dbReference>
<dbReference type="EMBL" id="CP056065">
    <property type="protein sequence ID" value="UKJ88301.1"/>
    <property type="molecule type" value="Genomic_DNA"/>
</dbReference>
<evidence type="ECO:0008006" key="6">
    <source>
        <dbReference type="Google" id="ProtNLM"/>
    </source>
</evidence>
<dbReference type="GO" id="GO:0004594">
    <property type="term" value="F:pantothenate kinase activity"/>
    <property type="evidence" value="ECO:0007669"/>
    <property type="project" value="TreeGrafter"/>
</dbReference>
<dbReference type="InterPro" id="IPR004567">
    <property type="entry name" value="Type_II_PanK"/>
</dbReference>
<accession>A0A976QRL6</accession>
<reference evidence="4" key="1">
    <citation type="submission" date="2022-07" db="EMBL/GenBank/DDBJ databases">
        <title>Evaluation of T. orientalis genome assembly methods using nanopore sequencing and analysis of variation between genomes.</title>
        <authorList>
            <person name="Yam J."/>
            <person name="Micallef M.L."/>
            <person name="Liu M."/>
            <person name="Djordjevic S.P."/>
            <person name="Bogema D.R."/>
            <person name="Jenkins C."/>
        </authorList>
    </citation>
    <scope>NUCLEOTIDE SEQUENCE</scope>
    <source>
        <strain evidence="4">Fish Creek</strain>
    </source>
</reference>
<dbReference type="GO" id="GO:0005524">
    <property type="term" value="F:ATP binding"/>
    <property type="evidence" value="ECO:0007669"/>
    <property type="project" value="UniProtKB-KW"/>
</dbReference>
<dbReference type="AlphaFoldDB" id="A0A976QRL6"/>
<evidence type="ECO:0000313" key="4">
    <source>
        <dbReference type="EMBL" id="UKJ88301.1"/>
    </source>
</evidence>
<proteinExistence type="predicted"/>
<keyword evidence="3" id="KW-0173">Coenzyme A biosynthesis</keyword>
<dbReference type="Gene3D" id="3.30.420.40">
    <property type="match status" value="1"/>
</dbReference>
<dbReference type="GO" id="GO:0005634">
    <property type="term" value="C:nucleus"/>
    <property type="evidence" value="ECO:0007669"/>
    <property type="project" value="TreeGrafter"/>
</dbReference>
<sequence>MESGPTYYYVPLDTNIQSRDHQKDNTHGRASGIKFIGNSPIGSKSMVSLFKQYIKNFGPFINDYYNMGNYTFDQIVELSKTGNHEMCDVLVKDIYGEWSHVVKLAPSLIASKFAKIQVPNMNGLLIDELDQEEVAEDVKERFSGDDSTALVSQKLLKEMAPKLKGFKDKIVGLEHFASSLILVLIESIAHHAYLRSLIHNCKKILFVGEEFKNETVCLMVKEKLDYFPGGVECLFSEVSSVQPILACLDSKRT</sequence>
<dbReference type="GO" id="GO:0015937">
    <property type="term" value="P:coenzyme A biosynthetic process"/>
    <property type="evidence" value="ECO:0007669"/>
    <property type="project" value="UniProtKB-KW"/>
</dbReference>
<name>A0A976QRL6_THEOR</name>
<keyword evidence="2" id="KW-0067">ATP-binding</keyword>
<protein>
    <recommendedName>
        <fullName evidence="6">Pantothenate kinase</fullName>
    </recommendedName>
</protein>
<keyword evidence="1" id="KW-0547">Nucleotide-binding</keyword>
<evidence type="ECO:0000256" key="2">
    <source>
        <dbReference type="ARBA" id="ARBA00022840"/>
    </source>
</evidence>
<dbReference type="OrthoDB" id="498611at2759"/>
<evidence type="ECO:0000256" key="3">
    <source>
        <dbReference type="ARBA" id="ARBA00022993"/>
    </source>
</evidence>
<evidence type="ECO:0000256" key="1">
    <source>
        <dbReference type="ARBA" id="ARBA00022741"/>
    </source>
</evidence>
<dbReference type="Proteomes" id="UP000244803">
    <property type="component" value="Chromosome 1"/>
</dbReference>